<accession>M1EZH6</accession>
<dbReference type="GeneID" id="18563071"/>
<dbReference type="KEGG" id="vg:18563071"/>
<dbReference type="EMBL" id="JQ691611">
    <property type="protein sequence ID" value="AFH21113.1"/>
    <property type="molecule type" value="Genomic_DNA"/>
</dbReference>
<organism evidence="1 2">
    <name type="scientific">Cronobacter phage CR9</name>
    <dbReference type="NCBI Taxonomy" id="1162290"/>
    <lineage>
        <taxon>Viruses</taxon>
        <taxon>Duplodnaviria</taxon>
        <taxon>Heunggongvirae</taxon>
        <taxon>Uroviricota</taxon>
        <taxon>Caudoviricetes</taxon>
        <taxon>Vequintavirinae</taxon>
        <taxon>Certrevirus</taxon>
        <taxon>Certrevirus CR9</taxon>
    </lineage>
</organism>
<proteinExistence type="predicted"/>
<name>M1EZH6_9CAUD</name>
<sequence>MAKLKCLTVGKRYGEFFTEGKVYGADLEYGVADNHSFDDTDHNWELEPDGITVRETCCDEDSAVVATFEVVEE</sequence>
<evidence type="ECO:0000313" key="1">
    <source>
        <dbReference type="EMBL" id="AFH21113.1"/>
    </source>
</evidence>
<dbReference type="OrthoDB" id="23557at10239"/>
<evidence type="ECO:0000313" key="2">
    <source>
        <dbReference type="Proteomes" id="UP000011829"/>
    </source>
</evidence>
<protein>
    <submittedName>
        <fullName evidence="1">Uncharacterized protein</fullName>
    </submittedName>
</protein>
<dbReference type="Proteomes" id="UP000011829">
    <property type="component" value="Segment"/>
</dbReference>
<gene>
    <name evidence="1" type="ORF">CR9_229</name>
</gene>
<dbReference type="RefSeq" id="YP_009015191.1">
    <property type="nucleotide sequence ID" value="NC_023717.1"/>
</dbReference>
<reference evidence="1 2" key="1">
    <citation type="submission" date="2012-02" db="EMBL/GenBank/DDBJ databases">
        <title>Complete Genome Sequence of Cronobacter sakazakii Bacteriophage CR9.</title>
        <authorList>
            <person name="Shin H."/>
            <person name="Lee J.-H."/>
            <person name="Kim Y."/>
            <person name="Ryu S."/>
        </authorList>
    </citation>
    <scope>NUCLEOTIDE SEQUENCE [LARGE SCALE GENOMIC DNA]</scope>
</reference>
<keyword evidence="2" id="KW-1185">Reference proteome</keyword>